<dbReference type="InterPro" id="IPR014782">
    <property type="entry name" value="Peptidase_M1_dom"/>
</dbReference>
<keyword evidence="8" id="KW-0479">Metal-binding</keyword>
<evidence type="ECO:0000256" key="10">
    <source>
        <dbReference type="ARBA" id="ARBA00022833"/>
    </source>
</evidence>
<name>N1UD60_9LEPT</name>
<dbReference type="FunFam" id="1.10.390.10:FF:000004">
    <property type="entry name" value="Aminopeptidase N"/>
    <property type="match status" value="1"/>
</dbReference>
<organism evidence="15 16">
    <name type="scientific">Leptospira weilii str. Ecochallenge</name>
    <dbReference type="NCBI Taxonomy" id="1049986"/>
    <lineage>
        <taxon>Bacteria</taxon>
        <taxon>Pseudomonadati</taxon>
        <taxon>Spirochaetota</taxon>
        <taxon>Spirochaetia</taxon>
        <taxon>Leptospirales</taxon>
        <taxon>Leptospiraceae</taxon>
        <taxon>Leptospira</taxon>
    </lineage>
</organism>
<dbReference type="Proteomes" id="UP000012249">
    <property type="component" value="Unassembled WGS sequence"/>
</dbReference>
<sequence>MQKKEPMDAPNILTQAEAVKRAELIDQVSYEIHLDLKAGSSTYQGETKILFFYTGKGKGKLKIDFVSKKIEVFLLNRKEFSNYSKTDSFLDLPQESLKPGKNEIRIRYTNDYNHSGSGFHQFRDPSDGSEYLHTDFEPFEAHRMFPCFDQPDLKATYELSLVGPKEWKYIHNTLPAKEQIEKERIEIRFQKTALFSTYLFALIAGPYEVREDRYKNIPLRILCRKSLAKYLDAENLFAITKESFGFLESYFDLPYPYGKYDQIFVPEFNMGAMENVGAVTFSEHYIFRSPRIYSEYLGRANTIYHEMVHMWFGNLVTMKWWNDLWLNESFADYLSYYAMSHGKLFPDALEHFYVREEWAYREDQLSTTHPIAGNAENTLDAISNFDGISYSKGASVLRQLMYYIGEDTFRNAMRKYFRKFANSNTVQADFLDIMSETSGIDIRSWSKEWLDTTGVNTLLPIWKENRFFIRQFPSEKNGLLRTHALEVTVFALKEDKVIEEIIYNGPILHSFKAIWKDKVVVQGKETAIPYNPIVKTDSSVSKNTKKKNSPALQTNSDPKTFVSSEIVVLNTNDYAYAKTYLPKDRILLLKTSLNKLKDRFARRILWGSLWQMTRDAEISPKDFLELVFQQGIYEEDLSVRSSHILTKASSITSNYLKRENKEEWSAKLNELAKNGLENPSIAEEEKIVWYRILESTSRTPNQLSYLKDLLEGKIIISGIKIDQERRWSILTRLSAFGDKNALDLIEKEEKADTSDLGAKKAYGARVAYPDPKSKSAAWKEFTDPNTKYSTDMLRYGMRGFYWDHQEEILKDYENLYFESVIGIYKDRDSHFSSAFGNLLFPSLEPNQTLVDKTNRFLKEQKEIPALLKKDLKQHRDDLERTVKILAKQ</sequence>
<evidence type="ECO:0000256" key="3">
    <source>
        <dbReference type="ARBA" id="ARBA00010136"/>
    </source>
</evidence>
<dbReference type="GO" id="GO:0016020">
    <property type="term" value="C:membrane"/>
    <property type="evidence" value="ECO:0007669"/>
    <property type="project" value="TreeGrafter"/>
</dbReference>
<dbReference type="GO" id="GO:0005737">
    <property type="term" value="C:cytoplasm"/>
    <property type="evidence" value="ECO:0007669"/>
    <property type="project" value="TreeGrafter"/>
</dbReference>
<dbReference type="PANTHER" id="PTHR11533">
    <property type="entry name" value="PROTEASE M1 ZINC METALLOPROTEASE"/>
    <property type="match status" value="1"/>
</dbReference>
<evidence type="ECO:0000256" key="4">
    <source>
        <dbReference type="ARBA" id="ARBA00012564"/>
    </source>
</evidence>
<evidence type="ECO:0000259" key="13">
    <source>
        <dbReference type="Pfam" id="PF11838"/>
    </source>
</evidence>
<evidence type="ECO:0000313" key="16">
    <source>
        <dbReference type="Proteomes" id="UP000012249"/>
    </source>
</evidence>
<keyword evidence="11" id="KW-0482">Metalloprotease</keyword>
<comment type="cofactor">
    <cofactor evidence="2">
        <name>Zn(2+)</name>
        <dbReference type="ChEBI" id="CHEBI:29105"/>
    </cofactor>
</comment>
<dbReference type="PANTHER" id="PTHR11533:SF174">
    <property type="entry name" value="PUROMYCIN-SENSITIVE AMINOPEPTIDASE-RELATED"/>
    <property type="match status" value="1"/>
</dbReference>
<dbReference type="Pfam" id="PF17900">
    <property type="entry name" value="Peptidase_M1_N"/>
    <property type="match status" value="1"/>
</dbReference>
<protein>
    <recommendedName>
        <fullName evidence="5">Aminopeptidase N</fullName>
        <ecNumber evidence="4">3.4.11.2</ecNumber>
    </recommendedName>
</protein>
<dbReference type="GO" id="GO:0006508">
    <property type="term" value="P:proteolysis"/>
    <property type="evidence" value="ECO:0007669"/>
    <property type="project" value="UniProtKB-KW"/>
</dbReference>
<dbReference type="SUPFAM" id="SSF55486">
    <property type="entry name" value="Metalloproteases ('zincins'), catalytic domain"/>
    <property type="match status" value="1"/>
</dbReference>
<dbReference type="InterPro" id="IPR050344">
    <property type="entry name" value="Peptidase_M1_aminopeptidases"/>
</dbReference>
<evidence type="ECO:0000256" key="1">
    <source>
        <dbReference type="ARBA" id="ARBA00000098"/>
    </source>
</evidence>
<proteinExistence type="inferred from homology"/>
<feature type="domain" description="Aminopeptidase N-like N-terminal" evidence="14">
    <location>
        <begin position="29"/>
        <end position="199"/>
    </location>
</feature>
<dbReference type="MEROPS" id="M01.012"/>
<evidence type="ECO:0000256" key="11">
    <source>
        <dbReference type="ARBA" id="ARBA00023049"/>
    </source>
</evidence>
<evidence type="ECO:0000259" key="12">
    <source>
        <dbReference type="Pfam" id="PF01433"/>
    </source>
</evidence>
<keyword evidence="9" id="KW-0378">Hydrolase</keyword>
<comment type="similarity">
    <text evidence="3">Belongs to the peptidase M1 family.</text>
</comment>
<dbReference type="InterPro" id="IPR024571">
    <property type="entry name" value="ERAP1-like_C_dom"/>
</dbReference>
<keyword evidence="6" id="KW-0031">Aminopeptidase</keyword>
<dbReference type="GO" id="GO:0016285">
    <property type="term" value="F:alanyl aminopeptidase activity"/>
    <property type="evidence" value="ECO:0007669"/>
    <property type="project" value="UniProtKB-EC"/>
</dbReference>
<dbReference type="Gene3D" id="1.10.390.10">
    <property type="entry name" value="Neutral Protease Domain 2"/>
    <property type="match status" value="1"/>
</dbReference>
<evidence type="ECO:0000256" key="9">
    <source>
        <dbReference type="ARBA" id="ARBA00022801"/>
    </source>
</evidence>
<dbReference type="Pfam" id="PF01433">
    <property type="entry name" value="Peptidase_M1"/>
    <property type="match status" value="1"/>
</dbReference>
<evidence type="ECO:0000256" key="7">
    <source>
        <dbReference type="ARBA" id="ARBA00022670"/>
    </source>
</evidence>
<comment type="catalytic activity">
    <reaction evidence="1">
        <text>Release of an N-terminal amino acid, Xaa-|-Yaa- from a peptide, amide or arylamide. Xaa is preferably Ala, but may be most amino acids including Pro (slow action). When a terminal hydrophobic residue is followed by a prolyl residue, the two may be released as an intact Xaa-Pro dipeptide.</text>
        <dbReference type="EC" id="3.4.11.2"/>
    </reaction>
</comment>
<dbReference type="InterPro" id="IPR045357">
    <property type="entry name" value="Aminopeptidase_N-like_N"/>
</dbReference>
<dbReference type="CDD" id="cd09602">
    <property type="entry name" value="M1_APN"/>
    <property type="match status" value="1"/>
</dbReference>
<dbReference type="EMBL" id="AHMI02000057">
    <property type="protein sequence ID" value="EMY15889.1"/>
    <property type="molecule type" value="Genomic_DNA"/>
</dbReference>
<evidence type="ECO:0000259" key="14">
    <source>
        <dbReference type="Pfam" id="PF17900"/>
    </source>
</evidence>
<keyword evidence="7" id="KW-0645">Protease</keyword>
<dbReference type="InterPro" id="IPR042097">
    <property type="entry name" value="Aminopeptidase_N-like_N_sf"/>
</dbReference>
<dbReference type="AlphaFoldDB" id="N1UD60"/>
<evidence type="ECO:0000256" key="2">
    <source>
        <dbReference type="ARBA" id="ARBA00001947"/>
    </source>
</evidence>
<evidence type="ECO:0000256" key="6">
    <source>
        <dbReference type="ARBA" id="ARBA00022438"/>
    </source>
</evidence>
<keyword evidence="10" id="KW-0862">Zinc</keyword>
<feature type="domain" description="Peptidase M1 membrane alanine aminopeptidase" evidence="12">
    <location>
        <begin position="239"/>
        <end position="449"/>
    </location>
</feature>
<dbReference type="GO" id="GO:0008270">
    <property type="term" value="F:zinc ion binding"/>
    <property type="evidence" value="ECO:0007669"/>
    <property type="project" value="InterPro"/>
</dbReference>
<reference evidence="15 16" key="1">
    <citation type="submission" date="2013-02" db="EMBL/GenBank/DDBJ databases">
        <authorList>
            <person name="Harkins D.M."/>
            <person name="Durkin A.S."/>
            <person name="Brinkac L.M."/>
            <person name="Haft D.H."/>
            <person name="Selengut J.D."/>
            <person name="Sanka R."/>
            <person name="DePew J."/>
            <person name="Purushe J."/>
            <person name="Haake D.A."/>
            <person name="Matsunaga J."/>
            <person name="Vinetz J.M."/>
            <person name="Sutton G.G."/>
            <person name="Nierman W.C."/>
            <person name="Fouts D.E."/>
        </authorList>
    </citation>
    <scope>NUCLEOTIDE SEQUENCE [LARGE SCALE GENOMIC DNA]</scope>
    <source>
        <strain evidence="15 16">Ecochallenge</strain>
    </source>
</reference>
<evidence type="ECO:0000256" key="8">
    <source>
        <dbReference type="ARBA" id="ARBA00022723"/>
    </source>
</evidence>
<dbReference type="PRINTS" id="PR00756">
    <property type="entry name" value="ALADIPTASE"/>
</dbReference>
<dbReference type="EC" id="3.4.11.2" evidence="4"/>
<gene>
    <name evidence="15" type="ORF">LEP1GSC043_2189</name>
</gene>
<dbReference type="GO" id="GO:0005615">
    <property type="term" value="C:extracellular space"/>
    <property type="evidence" value="ECO:0007669"/>
    <property type="project" value="TreeGrafter"/>
</dbReference>
<feature type="domain" description="ERAP1-like C-terminal" evidence="13">
    <location>
        <begin position="567"/>
        <end position="880"/>
    </location>
</feature>
<dbReference type="Gene3D" id="2.60.40.1730">
    <property type="entry name" value="tricorn interacting facor f3 domain"/>
    <property type="match status" value="1"/>
</dbReference>
<dbReference type="InterPro" id="IPR001930">
    <property type="entry name" value="Peptidase_M1"/>
</dbReference>
<dbReference type="GO" id="GO:0043171">
    <property type="term" value="P:peptide catabolic process"/>
    <property type="evidence" value="ECO:0007669"/>
    <property type="project" value="TreeGrafter"/>
</dbReference>
<comment type="caution">
    <text evidence="15">The sequence shown here is derived from an EMBL/GenBank/DDBJ whole genome shotgun (WGS) entry which is preliminary data.</text>
</comment>
<dbReference type="Pfam" id="PF11838">
    <property type="entry name" value="ERAP1_C"/>
    <property type="match status" value="1"/>
</dbReference>
<accession>N1UD60</accession>
<dbReference type="InterPro" id="IPR027268">
    <property type="entry name" value="Peptidase_M4/M1_CTD_sf"/>
</dbReference>
<evidence type="ECO:0000256" key="5">
    <source>
        <dbReference type="ARBA" id="ARBA00015611"/>
    </source>
</evidence>
<dbReference type="GO" id="GO:0070006">
    <property type="term" value="F:metalloaminopeptidase activity"/>
    <property type="evidence" value="ECO:0007669"/>
    <property type="project" value="TreeGrafter"/>
</dbReference>
<evidence type="ECO:0000313" key="15">
    <source>
        <dbReference type="EMBL" id="EMY15889.1"/>
    </source>
</evidence>
<dbReference type="GO" id="GO:0042277">
    <property type="term" value="F:peptide binding"/>
    <property type="evidence" value="ECO:0007669"/>
    <property type="project" value="TreeGrafter"/>
</dbReference>
<dbReference type="SUPFAM" id="SSF63737">
    <property type="entry name" value="Leukotriene A4 hydrolase N-terminal domain"/>
    <property type="match status" value="1"/>
</dbReference>
<dbReference type="FunFam" id="2.60.40.1730:FF:000010">
    <property type="entry name" value="Putative aminopeptidase N"/>
    <property type="match status" value="1"/>
</dbReference>